<dbReference type="AlphaFoldDB" id="A0A6P7T1T7"/>
<dbReference type="InterPro" id="IPR037493">
    <property type="entry name" value="ExoIII-like"/>
</dbReference>
<dbReference type="GO" id="GO:0008311">
    <property type="term" value="F:double-stranded DNA 3'-5' DNA exonuclease activity"/>
    <property type="evidence" value="ECO:0007669"/>
    <property type="project" value="InterPro"/>
</dbReference>
<dbReference type="InterPro" id="IPR036691">
    <property type="entry name" value="Endo/exonu/phosph_ase_sf"/>
</dbReference>
<dbReference type="PANTHER" id="PTHR43250:SF2">
    <property type="entry name" value="EXODEOXYRIBONUCLEASE III"/>
    <property type="match status" value="1"/>
</dbReference>
<sequence length="131" mass="14841">MLERRCVDVCCVQEVRWRGALARVLTGKAYRYKLIWEGNSDEIGGMGILLAEKWVDKVIEEVKVCDRVLKLRLVLKNGIATIISAYASQAGLPNEQKDHFYDILLQVTSKTSDNDLIFMAGDFNGYLLELT</sequence>
<name>A0A6P7T1T7_9MOLL</name>
<dbReference type="Proteomes" id="UP000515154">
    <property type="component" value="Linkage group LG1"/>
</dbReference>
<dbReference type="KEGG" id="osn:115218561"/>
<protein>
    <submittedName>
        <fullName evidence="2">Uncharacterized protein LOC115218561</fullName>
    </submittedName>
</protein>
<reference evidence="2" key="1">
    <citation type="submission" date="2025-08" db="UniProtKB">
        <authorList>
            <consortium name="RefSeq"/>
        </authorList>
    </citation>
    <scope>IDENTIFICATION</scope>
</reference>
<organism evidence="1 2">
    <name type="scientific">Octopus sinensis</name>
    <name type="common">East Asian common octopus</name>
    <dbReference type="NCBI Taxonomy" id="2607531"/>
    <lineage>
        <taxon>Eukaryota</taxon>
        <taxon>Metazoa</taxon>
        <taxon>Spiralia</taxon>
        <taxon>Lophotrochozoa</taxon>
        <taxon>Mollusca</taxon>
        <taxon>Cephalopoda</taxon>
        <taxon>Coleoidea</taxon>
        <taxon>Octopodiformes</taxon>
        <taxon>Octopoda</taxon>
        <taxon>Incirrata</taxon>
        <taxon>Octopodidae</taxon>
        <taxon>Octopus</taxon>
    </lineage>
</organism>
<evidence type="ECO:0000313" key="2">
    <source>
        <dbReference type="RefSeq" id="XP_029644345.1"/>
    </source>
</evidence>
<proteinExistence type="predicted"/>
<keyword evidence="1" id="KW-1185">Reference proteome</keyword>
<evidence type="ECO:0000313" key="1">
    <source>
        <dbReference type="Proteomes" id="UP000515154"/>
    </source>
</evidence>
<dbReference type="RefSeq" id="XP_029644345.1">
    <property type="nucleotide sequence ID" value="XM_029788485.1"/>
</dbReference>
<dbReference type="SUPFAM" id="SSF56219">
    <property type="entry name" value="DNase I-like"/>
    <property type="match status" value="1"/>
</dbReference>
<gene>
    <name evidence="2" type="primary">LOC115218561</name>
</gene>
<dbReference type="PANTHER" id="PTHR43250">
    <property type="entry name" value="EXODEOXYRIBONUCLEASE III"/>
    <property type="match status" value="1"/>
</dbReference>
<dbReference type="GO" id="GO:0006281">
    <property type="term" value="P:DNA repair"/>
    <property type="evidence" value="ECO:0007669"/>
    <property type="project" value="InterPro"/>
</dbReference>
<dbReference type="Gene3D" id="3.60.10.10">
    <property type="entry name" value="Endonuclease/exonuclease/phosphatase"/>
    <property type="match status" value="1"/>
</dbReference>
<accession>A0A6P7T1T7</accession>